<dbReference type="EMBL" id="BK016121">
    <property type="protein sequence ID" value="DAF96864.1"/>
    <property type="molecule type" value="Genomic_DNA"/>
</dbReference>
<accession>A0A8S5UQU2</accession>
<evidence type="ECO:0000313" key="1">
    <source>
        <dbReference type="EMBL" id="DAF96864.1"/>
    </source>
</evidence>
<reference evidence="1" key="1">
    <citation type="journal article" date="2021" name="Proc. Natl. Acad. Sci. U.S.A.">
        <title>A Catalog of Tens of Thousands of Viruses from Human Metagenomes Reveals Hidden Associations with Chronic Diseases.</title>
        <authorList>
            <person name="Tisza M.J."/>
            <person name="Buck C.B."/>
        </authorList>
    </citation>
    <scope>NUCLEOTIDE SEQUENCE</scope>
    <source>
        <strain evidence="1">CtQyH19</strain>
    </source>
</reference>
<proteinExistence type="predicted"/>
<organism evidence="1">
    <name type="scientific">Podoviridae sp. ctQyH19</name>
    <dbReference type="NCBI Taxonomy" id="2825249"/>
    <lineage>
        <taxon>Viruses</taxon>
        <taxon>Duplodnaviria</taxon>
        <taxon>Heunggongvirae</taxon>
        <taxon>Uroviricota</taxon>
        <taxon>Caudoviricetes</taxon>
    </lineage>
</organism>
<sequence length="156" mass="18050">MEIAIETTKEFQFDGDRAGFIRMEIQSVTNDIISEIYTLNILDSAFKVEEVQVRKENPESEEDIFETSTARFNIASKLRTISKSYKDLDNLAKLLGLKRENFKTETQYINTLFSKGLIMITQHECVSGYMGENLGRYKTTAMDWKDVSRLEEEPII</sequence>
<name>A0A8S5UQU2_9CAUD</name>
<protein>
    <submittedName>
        <fullName evidence="1">Uncharacterized protein</fullName>
    </submittedName>
</protein>